<proteinExistence type="predicted"/>
<dbReference type="SUPFAM" id="SSF51735">
    <property type="entry name" value="NAD(P)-binding Rossmann-fold domains"/>
    <property type="match status" value="1"/>
</dbReference>
<dbReference type="Gene3D" id="3.40.50.720">
    <property type="entry name" value="NAD(P)-binding Rossmann-like Domain"/>
    <property type="match status" value="1"/>
</dbReference>
<dbReference type="GO" id="GO:0000166">
    <property type="term" value="F:nucleotide binding"/>
    <property type="evidence" value="ECO:0007669"/>
    <property type="project" value="InterPro"/>
</dbReference>
<dbReference type="Gene3D" id="3.30.360.10">
    <property type="entry name" value="Dihydrodipicolinate Reductase, domain 2"/>
    <property type="match status" value="1"/>
</dbReference>
<dbReference type="InterPro" id="IPR052515">
    <property type="entry name" value="Gfo/Idh/MocA_Oxidoreductase"/>
</dbReference>
<feature type="domain" description="GFO/IDH/MocA-like oxidoreductase" evidence="2">
    <location>
        <begin position="131"/>
        <end position="255"/>
    </location>
</feature>
<dbReference type="Proteomes" id="UP000288024">
    <property type="component" value="Unassembled WGS sequence"/>
</dbReference>
<dbReference type="SUPFAM" id="SSF55347">
    <property type="entry name" value="Glyceraldehyde-3-phosphate dehydrogenase-like, C-terminal domain"/>
    <property type="match status" value="1"/>
</dbReference>
<keyword evidence="4" id="KW-1185">Reference proteome</keyword>
<dbReference type="InterPro" id="IPR000683">
    <property type="entry name" value="Gfo/Idh/MocA-like_OxRdtase_N"/>
</dbReference>
<comment type="caution">
    <text evidence="3">The sequence shown here is derived from an EMBL/GenBank/DDBJ whole genome shotgun (WGS) entry which is preliminary data.</text>
</comment>
<feature type="domain" description="Gfo/Idh/MocA-like oxidoreductase N-terminal" evidence="1">
    <location>
        <begin position="5"/>
        <end position="121"/>
    </location>
</feature>
<evidence type="ECO:0000313" key="3">
    <source>
        <dbReference type="EMBL" id="RVT67343.1"/>
    </source>
</evidence>
<sequence length="351" mass="39284">MTSYKVGIVGCGNIFPMHAQSIVTREDAQLVAVCDVKKDRADAKAAIYNCASYTDYEEMFNSEQLDVIHICLPHHLHAPVAIAAAKRKIHVLTEKPMSIAFDDAREMVETAKENGTTLGVIFQNRYNPGSQLIKNMLVNGELGAIKSGKLSVTWDRSDEYYLKSDWKGTWEKEGGGVIIDQAIHTLDLMRWFVDSDIKYVDATISNRAHEIIEVEDSAEGVISFQNGVVSAFHAVNYYTYDAPVEIELHCEQGIAKMVADRATVRLMDGREFIADNNPQETFHYDNGAKGYWGVSHVKQINNFYESLKSGAAPDITGEDALKTQKMICAIYESGKKRERVIFQENAQEEIA</sequence>
<reference evidence="3 4" key="1">
    <citation type="submission" date="2019-01" db="EMBL/GenBank/DDBJ databases">
        <title>Bacillus sp. M5HDSG1-1, whole genome shotgun sequence.</title>
        <authorList>
            <person name="Tuo L."/>
        </authorList>
    </citation>
    <scope>NUCLEOTIDE SEQUENCE [LARGE SCALE GENOMIC DNA]</scope>
    <source>
        <strain evidence="3 4">M5HDSG1-1</strain>
    </source>
</reference>
<dbReference type="PANTHER" id="PTHR43249:SF1">
    <property type="entry name" value="D-GLUCOSIDE 3-DEHYDROGENASE"/>
    <property type="match status" value="1"/>
</dbReference>
<accession>A0A3S2X656</accession>
<evidence type="ECO:0000259" key="1">
    <source>
        <dbReference type="Pfam" id="PF01408"/>
    </source>
</evidence>
<dbReference type="Pfam" id="PF22725">
    <property type="entry name" value="GFO_IDH_MocA_C3"/>
    <property type="match status" value="1"/>
</dbReference>
<evidence type="ECO:0000259" key="2">
    <source>
        <dbReference type="Pfam" id="PF22725"/>
    </source>
</evidence>
<dbReference type="RefSeq" id="WP_127735263.1">
    <property type="nucleotide sequence ID" value="NZ_JAMAVA010000014.1"/>
</dbReference>
<dbReference type="InterPro" id="IPR055170">
    <property type="entry name" value="GFO_IDH_MocA-like_dom"/>
</dbReference>
<dbReference type="EMBL" id="RZTZ01000001">
    <property type="protein sequence ID" value="RVT67343.1"/>
    <property type="molecule type" value="Genomic_DNA"/>
</dbReference>
<evidence type="ECO:0000313" key="4">
    <source>
        <dbReference type="Proteomes" id="UP000288024"/>
    </source>
</evidence>
<organism evidence="3 4">
    <name type="scientific">Niallia taxi</name>
    <dbReference type="NCBI Taxonomy" id="2499688"/>
    <lineage>
        <taxon>Bacteria</taxon>
        <taxon>Bacillati</taxon>
        <taxon>Bacillota</taxon>
        <taxon>Bacilli</taxon>
        <taxon>Bacillales</taxon>
        <taxon>Bacillaceae</taxon>
        <taxon>Niallia</taxon>
    </lineage>
</organism>
<dbReference type="Pfam" id="PF01408">
    <property type="entry name" value="GFO_IDH_MocA"/>
    <property type="match status" value="1"/>
</dbReference>
<gene>
    <name evidence="3" type="ORF">EM808_02375</name>
</gene>
<dbReference type="AlphaFoldDB" id="A0A3S2X656"/>
<dbReference type="PANTHER" id="PTHR43249">
    <property type="entry name" value="UDP-N-ACETYL-2-AMINO-2-DEOXY-D-GLUCURONATE OXIDASE"/>
    <property type="match status" value="1"/>
</dbReference>
<protein>
    <submittedName>
        <fullName evidence="3">Gfo/Idh/MocA family oxidoreductase</fullName>
    </submittedName>
</protein>
<dbReference type="InterPro" id="IPR036291">
    <property type="entry name" value="NAD(P)-bd_dom_sf"/>
</dbReference>
<name>A0A3S2X656_9BACI</name>